<name>B3EKE1_CHLPB</name>
<dbReference type="SUPFAM" id="SSF47598">
    <property type="entry name" value="Ribbon-helix-helix"/>
    <property type="match status" value="1"/>
</dbReference>
<protein>
    <recommendedName>
        <fullName evidence="2">Transcriptional regulator, CopG family</fullName>
    </recommendedName>
</protein>
<dbReference type="CDD" id="cd22233">
    <property type="entry name" value="RHH_CopAso-like"/>
    <property type="match status" value="1"/>
</dbReference>
<sequence length="118" mass="13863">MQFVFGLMDFDLVAKGCDKCYFMLKGVKIMSKTKGVKLDDTTQQRLAALARIRDRSPHWLMCKAIETFLDREERYEQEKREDMERWERYQLTGDAVPHEKAAEWIENLAQGKVTACPK</sequence>
<dbReference type="Gene3D" id="1.10.1220.10">
    <property type="entry name" value="Met repressor-like"/>
    <property type="match status" value="1"/>
</dbReference>
<organism evidence="1">
    <name type="scientific">Chlorobium phaeobacteroides (strain BS1)</name>
    <dbReference type="NCBI Taxonomy" id="331678"/>
    <lineage>
        <taxon>Bacteria</taxon>
        <taxon>Pseudomonadati</taxon>
        <taxon>Chlorobiota</taxon>
        <taxon>Chlorobiia</taxon>
        <taxon>Chlorobiales</taxon>
        <taxon>Chlorobiaceae</taxon>
        <taxon>Chlorobium/Pelodictyon group</taxon>
        <taxon>Chlorobium</taxon>
    </lineage>
</organism>
<dbReference type="InterPro" id="IPR010985">
    <property type="entry name" value="Ribbon_hlx_hlx"/>
</dbReference>
<dbReference type="STRING" id="331678.Cphamn1_0140"/>
<dbReference type="EMBL" id="CP001101">
    <property type="protein sequence ID" value="ACE03119.1"/>
    <property type="molecule type" value="Genomic_DNA"/>
</dbReference>
<proteinExistence type="predicted"/>
<dbReference type="AlphaFoldDB" id="B3EKE1"/>
<dbReference type="InterPro" id="IPR013321">
    <property type="entry name" value="Arc_rbn_hlx_hlx"/>
</dbReference>
<dbReference type="HOGENOM" id="CLU_155311_3_1_10"/>
<reference evidence="1" key="1">
    <citation type="submission" date="2008-06" db="EMBL/GenBank/DDBJ databases">
        <title>Complete sequence of Chlorobium phaeobacteroides BS1.</title>
        <authorList>
            <consortium name="US DOE Joint Genome Institute"/>
            <person name="Lucas S."/>
            <person name="Copeland A."/>
            <person name="Lapidus A."/>
            <person name="Glavina del Rio T."/>
            <person name="Dalin E."/>
            <person name="Tice H."/>
            <person name="Bruce D."/>
            <person name="Goodwin L."/>
            <person name="Pitluck S."/>
            <person name="Schmutz J."/>
            <person name="Larimer F."/>
            <person name="Land M."/>
            <person name="Hauser L."/>
            <person name="Kyrpides N."/>
            <person name="Ovchinnikova G."/>
            <person name="Li T."/>
            <person name="Liu Z."/>
            <person name="Zhao F."/>
            <person name="Overmann J."/>
            <person name="Bryant D.A."/>
            <person name="Richardson P."/>
        </authorList>
    </citation>
    <scope>NUCLEOTIDE SEQUENCE [LARGE SCALE GENOMIC DNA]</scope>
    <source>
        <strain evidence="1">BS1</strain>
    </source>
</reference>
<evidence type="ECO:0000313" key="1">
    <source>
        <dbReference type="EMBL" id="ACE03119.1"/>
    </source>
</evidence>
<dbReference type="GO" id="GO:0006355">
    <property type="term" value="P:regulation of DNA-templated transcription"/>
    <property type="evidence" value="ECO:0007669"/>
    <property type="project" value="InterPro"/>
</dbReference>
<gene>
    <name evidence="1" type="ordered locus">Cphamn1_0140</name>
</gene>
<dbReference type="eggNOG" id="COG3905">
    <property type="taxonomic scope" value="Bacteria"/>
</dbReference>
<dbReference type="KEGG" id="cpb:Cphamn1_0140"/>
<evidence type="ECO:0008006" key="2">
    <source>
        <dbReference type="Google" id="ProtNLM"/>
    </source>
</evidence>
<accession>B3EKE1</accession>